<dbReference type="InterPro" id="IPR011642">
    <property type="entry name" value="Gate_dom"/>
</dbReference>
<feature type="transmembrane region" description="Helical" evidence="1">
    <location>
        <begin position="125"/>
        <end position="143"/>
    </location>
</feature>
<gene>
    <name evidence="3" type="ORF">SAMN04515672_3446</name>
</gene>
<sequence length="484" mass="52062">MIGQDAWRSDEETWEGVEPDEKTIADETLNETERLPFARFLAVFVLGTAFFVLPVPWEGAVTVPFDIFVSYIEEGAAQYVLGLAWLMIFGAAIMTTIAESHRRGLYTFDDSVTNRFDLQVWETNAAFWFLRLAGTVLATAYLLGVGPTLIQNPGVSGVIWETLILSVVIIIPLGSIFVNMLIECGALEFVGTLARPVMQPLFGLPGRSALDSAASWAGSFAIGFYVTRTVFDRGGYNKREVFIICSCFGTASIGTLGVFASAFELLHLFPVILLAYLIAIVATAIITVRIPPLSRVPEEYISEPNVEPDLTGSIGDYFRLGISEAMAESKGTSSVRAGWKGLVDGIVLTASLIGTVVAIGTLVLVVYENTQLFQLISSPLVPVIELFGIPDADVVAAAIVLGFADVFIGALAAVGIAPAAQFFVILVVSGQILFLAASGPMMMDMFDDIPVRLRDITAIFVVRTLILIPISAALTHIVSFAGLL</sequence>
<dbReference type="OrthoDB" id="200968at2157"/>
<keyword evidence="1" id="KW-1133">Transmembrane helix</keyword>
<feature type="transmembrane region" description="Helical" evidence="1">
    <location>
        <begin position="163"/>
        <end position="182"/>
    </location>
</feature>
<dbReference type="Pfam" id="PF07670">
    <property type="entry name" value="Gate"/>
    <property type="match status" value="1"/>
</dbReference>
<keyword evidence="1" id="KW-0812">Transmembrane</keyword>
<feature type="domain" description="Nucleoside transporter/FeoB GTPase Gate" evidence="2">
    <location>
        <begin position="165"/>
        <end position="263"/>
    </location>
</feature>
<name>A0A1G9D642_9EURY</name>
<dbReference type="AlphaFoldDB" id="A0A1G9D642"/>
<evidence type="ECO:0000313" key="3">
    <source>
        <dbReference type="EMBL" id="SDK59388.1"/>
    </source>
</evidence>
<evidence type="ECO:0000313" key="4">
    <source>
        <dbReference type="Proteomes" id="UP000198882"/>
    </source>
</evidence>
<dbReference type="STRING" id="1095776.SAMN04515672_3446"/>
<dbReference type="RefSeq" id="WP_090309804.1">
    <property type="nucleotide sequence ID" value="NZ_FNFE01000005.1"/>
</dbReference>
<feature type="transmembrane region" description="Helical" evidence="1">
    <location>
        <begin position="268"/>
        <end position="288"/>
    </location>
</feature>
<feature type="transmembrane region" description="Helical" evidence="1">
    <location>
        <begin position="77"/>
        <end position="98"/>
    </location>
</feature>
<accession>A0A1G9D642</accession>
<dbReference type="Proteomes" id="UP000198882">
    <property type="component" value="Unassembled WGS sequence"/>
</dbReference>
<feature type="transmembrane region" description="Helical" evidence="1">
    <location>
        <begin position="241"/>
        <end position="262"/>
    </location>
</feature>
<evidence type="ECO:0000256" key="1">
    <source>
        <dbReference type="SAM" id="Phobius"/>
    </source>
</evidence>
<feature type="transmembrane region" description="Helical" evidence="1">
    <location>
        <begin position="394"/>
        <end position="414"/>
    </location>
</feature>
<evidence type="ECO:0000259" key="2">
    <source>
        <dbReference type="Pfam" id="PF07670"/>
    </source>
</evidence>
<reference evidence="4" key="1">
    <citation type="submission" date="2016-10" db="EMBL/GenBank/DDBJ databases">
        <authorList>
            <person name="Varghese N."/>
            <person name="Submissions S."/>
        </authorList>
    </citation>
    <scope>NUCLEOTIDE SEQUENCE [LARGE SCALE GENOMIC DNA]</scope>
    <source>
        <strain evidence="4">B4,CECT 8067,JCM 17497</strain>
    </source>
</reference>
<dbReference type="EMBL" id="FNFE01000005">
    <property type="protein sequence ID" value="SDK59388.1"/>
    <property type="molecule type" value="Genomic_DNA"/>
</dbReference>
<feature type="transmembrane region" description="Helical" evidence="1">
    <location>
        <begin position="346"/>
        <end position="366"/>
    </location>
</feature>
<organism evidence="3 4">
    <name type="scientific">Natronorubrum texcoconense</name>
    <dbReference type="NCBI Taxonomy" id="1095776"/>
    <lineage>
        <taxon>Archaea</taxon>
        <taxon>Methanobacteriati</taxon>
        <taxon>Methanobacteriota</taxon>
        <taxon>Stenosarchaea group</taxon>
        <taxon>Halobacteria</taxon>
        <taxon>Halobacteriales</taxon>
        <taxon>Natrialbaceae</taxon>
        <taxon>Natronorubrum</taxon>
    </lineage>
</organism>
<feature type="transmembrane region" description="Helical" evidence="1">
    <location>
        <begin position="37"/>
        <end position="57"/>
    </location>
</feature>
<keyword evidence="4" id="KW-1185">Reference proteome</keyword>
<keyword evidence="1" id="KW-0472">Membrane</keyword>
<feature type="transmembrane region" description="Helical" evidence="1">
    <location>
        <begin position="420"/>
        <end position="439"/>
    </location>
</feature>
<protein>
    <submittedName>
        <fullName evidence="3">Nucleoside recognition GATE domain-containing membrane protein YjiH</fullName>
    </submittedName>
</protein>
<proteinExistence type="predicted"/>
<feature type="transmembrane region" description="Helical" evidence="1">
    <location>
        <begin position="460"/>
        <end position="483"/>
    </location>
</feature>